<protein>
    <submittedName>
        <fullName evidence="1">Uncharacterized protein</fullName>
    </submittedName>
</protein>
<proteinExistence type="predicted"/>
<dbReference type="EMBL" id="CM018049">
    <property type="protein sequence ID" value="KAA8519641.1"/>
    <property type="molecule type" value="Genomic_DNA"/>
</dbReference>
<keyword evidence="2" id="KW-1185">Reference proteome</keyword>
<dbReference type="Proteomes" id="UP000325577">
    <property type="component" value="Linkage Group LG6"/>
</dbReference>
<name>A0A5J4ZRD5_9ASTE</name>
<sequence length="91" mass="9866">MTILLLNYPILGLQCRQPFVLSPPPQPILLDSNKSRTGTLTIVDYCHDEVAVSPEAEVTLEEKPPPGVVYVLTPSTQATPPQSSELLNPSV</sequence>
<dbReference type="AlphaFoldDB" id="A0A5J4ZRD5"/>
<accession>A0A5J4ZRD5</accession>
<reference evidence="1 2" key="1">
    <citation type="submission" date="2019-09" db="EMBL/GenBank/DDBJ databases">
        <title>A chromosome-level genome assembly of the Chinese tupelo Nyssa sinensis.</title>
        <authorList>
            <person name="Yang X."/>
            <person name="Kang M."/>
            <person name="Yang Y."/>
            <person name="Xiong H."/>
            <person name="Wang M."/>
            <person name="Zhang Z."/>
            <person name="Wang Z."/>
            <person name="Wu H."/>
            <person name="Ma T."/>
            <person name="Liu J."/>
            <person name="Xi Z."/>
        </authorList>
    </citation>
    <scope>NUCLEOTIDE SEQUENCE [LARGE SCALE GENOMIC DNA]</scope>
    <source>
        <strain evidence="1">J267</strain>
        <tissue evidence="1">Leaf</tissue>
    </source>
</reference>
<evidence type="ECO:0000313" key="2">
    <source>
        <dbReference type="Proteomes" id="UP000325577"/>
    </source>
</evidence>
<evidence type="ECO:0000313" key="1">
    <source>
        <dbReference type="EMBL" id="KAA8519641.1"/>
    </source>
</evidence>
<organism evidence="1 2">
    <name type="scientific">Nyssa sinensis</name>
    <dbReference type="NCBI Taxonomy" id="561372"/>
    <lineage>
        <taxon>Eukaryota</taxon>
        <taxon>Viridiplantae</taxon>
        <taxon>Streptophyta</taxon>
        <taxon>Embryophyta</taxon>
        <taxon>Tracheophyta</taxon>
        <taxon>Spermatophyta</taxon>
        <taxon>Magnoliopsida</taxon>
        <taxon>eudicotyledons</taxon>
        <taxon>Gunneridae</taxon>
        <taxon>Pentapetalae</taxon>
        <taxon>asterids</taxon>
        <taxon>Cornales</taxon>
        <taxon>Nyssaceae</taxon>
        <taxon>Nyssa</taxon>
    </lineage>
</organism>
<gene>
    <name evidence="1" type="ORF">F0562_013914</name>
</gene>
<dbReference type="OrthoDB" id="1714508at2759"/>